<dbReference type="EMBL" id="BAABME010005980">
    <property type="protein sequence ID" value="GAA0167134.1"/>
    <property type="molecule type" value="Genomic_DNA"/>
</dbReference>
<evidence type="ECO:0000313" key="5">
    <source>
        <dbReference type="Proteomes" id="UP001454036"/>
    </source>
</evidence>
<dbReference type="PROSITE" id="PS50088">
    <property type="entry name" value="ANK_REPEAT"/>
    <property type="match status" value="4"/>
</dbReference>
<evidence type="ECO:0000256" key="2">
    <source>
        <dbReference type="ARBA" id="ARBA00023043"/>
    </source>
</evidence>
<dbReference type="Pfam" id="PF12796">
    <property type="entry name" value="Ank_2"/>
    <property type="match status" value="1"/>
</dbReference>
<dbReference type="SMART" id="SM00248">
    <property type="entry name" value="ANK"/>
    <property type="match status" value="5"/>
</dbReference>
<evidence type="ECO:0000256" key="1">
    <source>
        <dbReference type="ARBA" id="ARBA00022737"/>
    </source>
</evidence>
<comment type="caution">
    <text evidence="4">The sequence shown here is derived from an EMBL/GenBank/DDBJ whole genome shotgun (WGS) entry which is preliminary data.</text>
</comment>
<sequence length="232" mass="24557">MEIEESEVMKAAESGDVDVLKALSQQQLLKALSLRNQDHRSLLHVAVSSAKIKVVELLTAAEPSISGINSGDEEGWVPLHSAASSGNSEIVKLLLDRGADVNIKNGGGRTALHYAASKGWLEVAQLLISAGANLNVKDKVGCTPLHRAASTGKSELCEFLIEEGADVDEVDRAGQTALMTAVVCQNDEVALLLIRHGAEVDIEDKEGYTALGLASNELRPRLINAGKAMLEG</sequence>
<feature type="repeat" description="ANK" evidence="3">
    <location>
        <begin position="173"/>
        <end position="205"/>
    </location>
</feature>
<dbReference type="PROSITE" id="PS50297">
    <property type="entry name" value="ANK_REP_REGION"/>
    <property type="match status" value="4"/>
</dbReference>
<dbReference type="InterPro" id="IPR002110">
    <property type="entry name" value="Ankyrin_rpt"/>
</dbReference>
<feature type="repeat" description="ANK" evidence="3">
    <location>
        <begin position="140"/>
        <end position="172"/>
    </location>
</feature>
<protein>
    <submittedName>
        <fullName evidence="4">Kinase inhibitor</fullName>
    </submittedName>
</protein>
<reference evidence="4 5" key="1">
    <citation type="submission" date="2024-01" db="EMBL/GenBank/DDBJ databases">
        <title>The complete chloroplast genome sequence of Lithospermum erythrorhizon: insights into the phylogenetic relationship among Boraginaceae species and the maternal lineages of purple gromwells.</title>
        <authorList>
            <person name="Okada T."/>
            <person name="Watanabe K."/>
        </authorList>
    </citation>
    <scope>NUCLEOTIDE SEQUENCE [LARGE SCALE GENOMIC DNA]</scope>
</reference>
<feature type="repeat" description="ANK" evidence="3">
    <location>
        <begin position="74"/>
        <end position="106"/>
    </location>
</feature>
<dbReference type="Proteomes" id="UP001454036">
    <property type="component" value="Unassembled WGS sequence"/>
</dbReference>
<accession>A0AAV3QSR6</accession>
<evidence type="ECO:0000313" key="4">
    <source>
        <dbReference type="EMBL" id="GAA0167134.1"/>
    </source>
</evidence>
<dbReference type="Pfam" id="PF00023">
    <property type="entry name" value="Ank"/>
    <property type="match status" value="1"/>
</dbReference>
<dbReference type="GO" id="GO:0004860">
    <property type="term" value="F:protein kinase inhibitor activity"/>
    <property type="evidence" value="ECO:0007669"/>
    <property type="project" value="UniProtKB-KW"/>
</dbReference>
<name>A0AAV3QSR6_LITER</name>
<dbReference type="PRINTS" id="PR01415">
    <property type="entry name" value="ANKYRIN"/>
</dbReference>
<organism evidence="4 5">
    <name type="scientific">Lithospermum erythrorhizon</name>
    <name type="common">Purple gromwell</name>
    <name type="synonym">Lithospermum officinale var. erythrorhizon</name>
    <dbReference type="NCBI Taxonomy" id="34254"/>
    <lineage>
        <taxon>Eukaryota</taxon>
        <taxon>Viridiplantae</taxon>
        <taxon>Streptophyta</taxon>
        <taxon>Embryophyta</taxon>
        <taxon>Tracheophyta</taxon>
        <taxon>Spermatophyta</taxon>
        <taxon>Magnoliopsida</taxon>
        <taxon>eudicotyledons</taxon>
        <taxon>Gunneridae</taxon>
        <taxon>Pentapetalae</taxon>
        <taxon>asterids</taxon>
        <taxon>lamiids</taxon>
        <taxon>Boraginales</taxon>
        <taxon>Boraginaceae</taxon>
        <taxon>Boraginoideae</taxon>
        <taxon>Lithospermeae</taxon>
        <taxon>Lithospermum</taxon>
    </lineage>
</organism>
<dbReference type="SUPFAM" id="SSF48403">
    <property type="entry name" value="Ankyrin repeat"/>
    <property type="match status" value="1"/>
</dbReference>
<dbReference type="InterPro" id="IPR050776">
    <property type="entry name" value="Ank_Repeat/CDKN_Inhibitor"/>
</dbReference>
<keyword evidence="2 3" id="KW-0040">ANK repeat</keyword>
<keyword evidence="4" id="KW-0649">Protein kinase inhibitor</keyword>
<dbReference type="InterPro" id="IPR036770">
    <property type="entry name" value="Ankyrin_rpt-contain_sf"/>
</dbReference>
<evidence type="ECO:0000256" key="3">
    <source>
        <dbReference type="PROSITE-ProRule" id="PRU00023"/>
    </source>
</evidence>
<keyword evidence="1" id="KW-0677">Repeat</keyword>
<dbReference type="Gene3D" id="1.25.40.20">
    <property type="entry name" value="Ankyrin repeat-containing domain"/>
    <property type="match status" value="2"/>
</dbReference>
<keyword evidence="5" id="KW-1185">Reference proteome</keyword>
<feature type="repeat" description="ANK" evidence="3">
    <location>
        <begin position="107"/>
        <end position="139"/>
    </location>
</feature>
<dbReference type="PANTHER" id="PTHR24201">
    <property type="entry name" value="ANK_REP_REGION DOMAIN-CONTAINING PROTEIN"/>
    <property type="match status" value="1"/>
</dbReference>
<proteinExistence type="predicted"/>
<dbReference type="AlphaFoldDB" id="A0AAV3QSR6"/>
<gene>
    <name evidence="4" type="ORF">LIER_22134</name>
</gene>
<dbReference type="PANTHER" id="PTHR24201:SF16">
    <property type="entry name" value="ANKYRIN-1-LIKE-RELATED"/>
    <property type="match status" value="1"/>
</dbReference>
<dbReference type="Pfam" id="PF13637">
    <property type="entry name" value="Ank_4"/>
    <property type="match status" value="1"/>
</dbReference>